<keyword evidence="3" id="KW-1185">Reference proteome</keyword>
<dbReference type="CDD" id="cd04301">
    <property type="entry name" value="NAT_SF"/>
    <property type="match status" value="1"/>
</dbReference>
<proteinExistence type="predicted"/>
<dbReference type="InterPro" id="IPR000182">
    <property type="entry name" value="GNAT_dom"/>
</dbReference>
<feature type="domain" description="N-acetyltransferase" evidence="1">
    <location>
        <begin position="138"/>
        <end position="274"/>
    </location>
</feature>
<sequence>MTLLTAPKKQTDNDMPQPMDRDIAHTALCLAEPPYLKHFAQGRFREWNGVSFVASVLPGPGFNFASVLHRAAPALDELLLVAREFFTGCEQGWGILVEGDAGHPMEAELLARGWAVAEDEPAYVLKEIDAGAGGGPELVVRLAQAEVDATAYKTITSAAFQAPPEMADLMVPSLEFALDPDIALFIGSVDGVDVTAAGYSRIGTTAVLWGVATLEEYRGRRYGEAVSRAALVHAATRGCTNATLRSGPKSIPVYERIGFRYVCQHRTYAAPAEA</sequence>
<dbReference type="Proteomes" id="UP000676565">
    <property type="component" value="Unassembled WGS sequence"/>
</dbReference>
<organism evidence="2 3">
    <name type="scientific">Gemmata palustris</name>
    <dbReference type="NCBI Taxonomy" id="2822762"/>
    <lineage>
        <taxon>Bacteria</taxon>
        <taxon>Pseudomonadati</taxon>
        <taxon>Planctomycetota</taxon>
        <taxon>Planctomycetia</taxon>
        <taxon>Gemmatales</taxon>
        <taxon>Gemmataceae</taxon>
        <taxon>Gemmata</taxon>
    </lineage>
</organism>
<protein>
    <submittedName>
        <fullName evidence="2">GNAT family N-acetyltransferase</fullName>
    </submittedName>
</protein>
<dbReference type="EMBL" id="JAGKQQ010000001">
    <property type="protein sequence ID" value="MBP3960276.1"/>
    <property type="molecule type" value="Genomic_DNA"/>
</dbReference>
<dbReference type="RefSeq" id="WP_210661468.1">
    <property type="nucleotide sequence ID" value="NZ_JAGKQQ010000001.1"/>
</dbReference>
<dbReference type="Pfam" id="PF00583">
    <property type="entry name" value="Acetyltransf_1"/>
    <property type="match status" value="1"/>
</dbReference>
<name>A0ABS5C2S1_9BACT</name>
<dbReference type="InterPro" id="IPR016181">
    <property type="entry name" value="Acyl_CoA_acyltransferase"/>
</dbReference>
<dbReference type="PROSITE" id="PS51186">
    <property type="entry name" value="GNAT"/>
    <property type="match status" value="1"/>
</dbReference>
<comment type="caution">
    <text evidence="2">The sequence shown here is derived from an EMBL/GenBank/DDBJ whole genome shotgun (WGS) entry which is preliminary data.</text>
</comment>
<dbReference type="Gene3D" id="3.40.630.30">
    <property type="match status" value="1"/>
</dbReference>
<evidence type="ECO:0000313" key="3">
    <source>
        <dbReference type="Proteomes" id="UP000676565"/>
    </source>
</evidence>
<evidence type="ECO:0000313" key="2">
    <source>
        <dbReference type="EMBL" id="MBP3960276.1"/>
    </source>
</evidence>
<gene>
    <name evidence="2" type="ORF">J8F10_34040</name>
</gene>
<dbReference type="SUPFAM" id="SSF55729">
    <property type="entry name" value="Acyl-CoA N-acyltransferases (Nat)"/>
    <property type="match status" value="1"/>
</dbReference>
<accession>A0ABS5C2S1</accession>
<evidence type="ECO:0000259" key="1">
    <source>
        <dbReference type="PROSITE" id="PS51186"/>
    </source>
</evidence>
<reference evidence="2 3" key="1">
    <citation type="submission" date="2021-04" db="EMBL/GenBank/DDBJ databases">
        <authorList>
            <person name="Ivanova A."/>
        </authorList>
    </citation>
    <scope>NUCLEOTIDE SEQUENCE [LARGE SCALE GENOMIC DNA]</scope>
    <source>
        <strain evidence="2 3">G18</strain>
    </source>
</reference>